<evidence type="ECO:0000313" key="8">
    <source>
        <dbReference type="Proteomes" id="UP000656804"/>
    </source>
</evidence>
<dbReference type="InterPro" id="IPR033749">
    <property type="entry name" value="Polyprenyl_synt_CS"/>
</dbReference>
<reference evidence="7" key="1">
    <citation type="submission" date="2020-11" db="EMBL/GenBank/DDBJ databases">
        <title>Nocardioides sp. CBS4Y-1, whole genome shotgun sequence.</title>
        <authorList>
            <person name="Tuo L."/>
        </authorList>
    </citation>
    <scope>NUCLEOTIDE SEQUENCE</scope>
    <source>
        <strain evidence="7">CBS4Y-1</strain>
    </source>
</reference>
<dbReference type="PROSITE" id="PS00723">
    <property type="entry name" value="POLYPRENYL_SYNTHASE_1"/>
    <property type="match status" value="1"/>
</dbReference>
<dbReference type="EMBL" id="JADIVZ010000001">
    <property type="protein sequence ID" value="MBF4160271.1"/>
    <property type="molecule type" value="Genomic_DNA"/>
</dbReference>
<organism evidence="7 8">
    <name type="scientific">Nocardioides acrostichi</name>
    <dbReference type="NCBI Taxonomy" id="2784339"/>
    <lineage>
        <taxon>Bacteria</taxon>
        <taxon>Bacillati</taxon>
        <taxon>Actinomycetota</taxon>
        <taxon>Actinomycetes</taxon>
        <taxon>Propionibacteriales</taxon>
        <taxon>Nocardioidaceae</taxon>
        <taxon>Nocardioides</taxon>
    </lineage>
</organism>
<name>A0A930UU74_9ACTN</name>
<accession>A0A930UU74</accession>
<comment type="similarity">
    <text evidence="2 6">Belongs to the FPP/GGPP synthase family.</text>
</comment>
<dbReference type="InterPro" id="IPR008949">
    <property type="entry name" value="Isoprenoid_synthase_dom_sf"/>
</dbReference>
<dbReference type="Pfam" id="PF00348">
    <property type="entry name" value="polyprenyl_synt"/>
    <property type="match status" value="1"/>
</dbReference>
<dbReference type="SUPFAM" id="SSF48576">
    <property type="entry name" value="Terpenoid synthases"/>
    <property type="match status" value="1"/>
</dbReference>
<dbReference type="SFLD" id="SFLDS00005">
    <property type="entry name" value="Isoprenoid_Synthase_Type_I"/>
    <property type="match status" value="1"/>
</dbReference>
<evidence type="ECO:0000256" key="4">
    <source>
        <dbReference type="ARBA" id="ARBA00022723"/>
    </source>
</evidence>
<keyword evidence="4" id="KW-0479">Metal-binding</keyword>
<dbReference type="RefSeq" id="WP_194501525.1">
    <property type="nucleotide sequence ID" value="NZ_JADIVZ010000001.1"/>
</dbReference>
<comment type="cofactor">
    <cofactor evidence="1">
        <name>Mg(2+)</name>
        <dbReference type="ChEBI" id="CHEBI:18420"/>
    </cofactor>
</comment>
<evidence type="ECO:0000256" key="3">
    <source>
        <dbReference type="ARBA" id="ARBA00022679"/>
    </source>
</evidence>
<dbReference type="Proteomes" id="UP000656804">
    <property type="component" value="Unassembled WGS sequence"/>
</dbReference>
<evidence type="ECO:0000256" key="2">
    <source>
        <dbReference type="ARBA" id="ARBA00006706"/>
    </source>
</evidence>
<evidence type="ECO:0000313" key="7">
    <source>
        <dbReference type="EMBL" id="MBF4160271.1"/>
    </source>
</evidence>
<evidence type="ECO:0000256" key="6">
    <source>
        <dbReference type="RuleBase" id="RU004466"/>
    </source>
</evidence>
<dbReference type="GO" id="GO:0004659">
    <property type="term" value="F:prenyltransferase activity"/>
    <property type="evidence" value="ECO:0007669"/>
    <property type="project" value="InterPro"/>
</dbReference>
<dbReference type="GO" id="GO:0008299">
    <property type="term" value="P:isoprenoid biosynthetic process"/>
    <property type="evidence" value="ECO:0007669"/>
    <property type="project" value="InterPro"/>
</dbReference>
<protein>
    <submittedName>
        <fullName evidence="7">Polyprenyl synthetase family protein</fullName>
    </submittedName>
</protein>
<dbReference type="GO" id="GO:0046872">
    <property type="term" value="F:metal ion binding"/>
    <property type="evidence" value="ECO:0007669"/>
    <property type="project" value="UniProtKB-KW"/>
</dbReference>
<keyword evidence="8" id="KW-1185">Reference proteome</keyword>
<evidence type="ECO:0000256" key="5">
    <source>
        <dbReference type="ARBA" id="ARBA00022842"/>
    </source>
</evidence>
<comment type="caution">
    <text evidence="7">The sequence shown here is derived from an EMBL/GenBank/DDBJ whole genome shotgun (WGS) entry which is preliminary data.</text>
</comment>
<dbReference type="AlphaFoldDB" id="A0A930UU74"/>
<dbReference type="Gene3D" id="1.10.600.10">
    <property type="entry name" value="Farnesyl Diphosphate Synthase"/>
    <property type="match status" value="1"/>
</dbReference>
<dbReference type="PANTHER" id="PTHR12001">
    <property type="entry name" value="GERANYLGERANYL PYROPHOSPHATE SYNTHASE"/>
    <property type="match status" value="1"/>
</dbReference>
<dbReference type="InterPro" id="IPR000092">
    <property type="entry name" value="Polyprenyl_synt"/>
</dbReference>
<keyword evidence="3 6" id="KW-0808">Transferase</keyword>
<dbReference type="PANTHER" id="PTHR12001:SF85">
    <property type="entry name" value="SHORT CHAIN ISOPRENYL DIPHOSPHATE SYNTHASE"/>
    <property type="match status" value="1"/>
</dbReference>
<sequence length="367" mass="38406">MTLADRAGAQPAPDPAAAMEAVERLLAARLERLAQEWSVGASEDPVLGGHDLPRLLADLVLGGGKRLRPLLCHWGWVAAGGATRDEDPGIPVRLGAALELLHAFGLVQDDVMDASVTRRGRPAVHVAAAARHRAVGAFDDATRYGESVAVLVGDLAHAEADALVGGLAPAVRHLWWRTSVELVRGQARDLSGAALGGGADPVALAWEVARAKSGAYTVQRPVELGAVAAEAPPEASGVLTAFGRTLGEVFALRDDLLGVFGDPARTGKPVGDDLRSGKPTVLLAWTEQRCADEAAAAVRRLRTHTHDESDVDRVVTAMIGSGVRAEAEERVRRGHAAAVALLASPALDRDGAAGLREVADLVAWRDR</sequence>
<proteinExistence type="inferred from homology"/>
<evidence type="ECO:0000256" key="1">
    <source>
        <dbReference type="ARBA" id="ARBA00001946"/>
    </source>
</evidence>
<keyword evidence="5" id="KW-0460">Magnesium</keyword>
<gene>
    <name evidence="7" type="ORF">ISG29_01110</name>
</gene>